<accession>A0A556QNU2</accession>
<dbReference type="AlphaFoldDB" id="A0A556QNU2"/>
<evidence type="ECO:0000313" key="1">
    <source>
        <dbReference type="EMBL" id="TSJ78320.1"/>
    </source>
</evidence>
<sequence length="286" mass="31698">MDAATLAEINSLESALNGCKRHPLPPDLEARRHALLARHLGYEPRRPLPIVYVIGDSHSAFFAGAESCRFKKGRGIFTGFFRRRYVGAFTELLPVFRVFHVGPGTAWKADDHGSSTRSREKIDALIRHDIPKGATILVAFGEIDCRCHIPRAVLAGQSIEQAVDATLARFMRLVDRLSSLGFRMAVWGPPAVGLLKEGKPDEPFPATGTYELRLQVTHAYCEALARACAQRHVPCVCLAGTYHDWNERPDRRNFLDNAHVSQNLMPLALRLLTAANVLNLPASTSR</sequence>
<evidence type="ECO:0008006" key="3">
    <source>
        <dbReference type="Google" id="ProtNLM"/>
    </source>
</evidence>
<dbReference type="EMBL" id="VMBG01000001">
    <property type="protein sequence ID" value="TSJ78320.1"/>
    <property type="molecule type" value="Genomic_DNA"/>
</dbReference>
<keyword evidence="2" id="KW-1185">Reference proteome</keyword>
<protein>
    <recommendedName>
        <fullName evidence="3">SGNH/GDSL hydrolase family protein</fullName>
    </recommendedName>
</protein>
<dbReference type="SUPFAM" id="SSF52266">
    <property type="entry name" value="SGNH hydrolase"/>
    <property type="match status" value="1"/>
</dbReference>
<evidence type="ECO:0000313" key="2">
    <source>
        <dbReference type="Proteomes" id="UP000315648"/>
    </source>
</evidence>
<dbReference type="RefSeq" id="WP_144228661.1">
    <property type="nucleotide sequence ID" value="NZ_CBCRVV010000003.1"/>
</dbReference>
<organism evidence="1 2">
    <name type="scientific">Rariglobus hedericola</name>
    <dbReference type="NCBI Taxonomy" id="2597822"/>
    <lineage>
        <taxon>Bacteria</taxon>
        <taxon>Pseudomonadati</taxon>
        <taxon>Verrucomicrobiota</taxon>
        <taxon>Opitutia</taxon>
        <taxon>Opitutales</taxon>
        <taxon>Opitutaceae</taxon>
        <taxon>Rariglobus</taxon>
    </lineage>
</organism>
<proteinExistence type="predicted"/>
<name>A0A556QNU2_9BACT</name>
<dbReference type="OrthoDB" id="3078382at2"/>
<gene>
    <name evidence="1" type="ORF">FPL22_03160</name>
</gene>
<comment type="caution">
    <text evidence="1">The sequence shown here is derived from an EMBL/GenBank/DDBJ whole genome shotgun (WGS) entry which is preliminary data.</text>
</comment>
<reference evidence="1 2" key="1">
    <citation type="submission" date="2019-07" db="EMBL/GenBank/DDBJ databases">
        <title>Description of 53C-WASEF.</title>
        <authorList>
            <person name="Pitt A."/>
            <person name="Hahn M.W."/>
        </authorList>
    </citation>
    <scope>NUCLEOTIDE SEQUENCE [LARGE SCALE GENOMIC DNA]</scope>
    <source>
        <strain evidence="1 2">53C-WASEF</strain>
    </source>
</reference>
<dbReference type="Proteomes" id="UP000315648">
    <property type="component" value="Unassembled WGS sequence"/>
</dbReference>